<keyword evidence="1" id="KW-0812">Transmembrane</keyword>
<dbReference type="HOGENOM" id="CLU_3274355_0_0_10"/>
<reference evidence="2 3" key="1">
    <citation type="submission" date="2013-06" db="EMBL/GenBank/DDBJ databases">
        <authorList>
            <person name="Weinstock G."/>
            <person name="Sodergren E."/>
            <person name="Lobos E.A."/>
            <person name="Fulton L."/>
            <person name="Fulton R."/>
            <person name="Courtney L."/>
            <person name="Fronick C."/>
            <person name="O'Laughlin M."/>
            <person name="Godfrey J."/>
            <person name="Wilson R.M."/>
            <person name="Miner T."/>
            <person name="Farmer C."/>
            <person name="Delehaunty K."/>
            <person name="Cordes M."/>
            <person name="Minx P."/>
            <person name="Tomlinson C."/>
            <person name="Chen J."/>
            <person name="Wollam A."/>
            <person name="Pepin K.H."/>
            <person name="Bhonagiri V."/>
            <person name="Zhang X."/>
            <person name="Warren W."/>
            <person name="Mitreva M."/>
            <person name="Mardis E.R."/>
            <person name="Wilson R.K."/>
        </authorList>
    </citation>
    <scope>NUCLEOTIDE SEQUENCE [LARGE SCALE GENOMIC DNA]</scope>
    <source>
        <strain evidence="2 3">F0570</strain>
    </source>
</reference>
<proteinExistence type="predicted"/>
<dbReference type="Proteomes" id="UP000016630">
    <property type="component" value="Unassembled WGS sequence"/>
</dbReference>
<dbReference type="EMBL" id="AWUW01000157">
    <property type="protein sequence ID" value="ERJ63667.1"/>
    <property type="molecule type" value="Genomic_DNA"/>
</dbReference>
<evidence type="ECO:0000256" key="1">
    <source>
        <dbReference type="SAM" id="Phobius"/>
    </source>
</evidence>
<evidence type="ECO:0000313" key="2">
    <source>
        <dbReference type="EMBL" id="ERJ63667.1"/>
    </source>
</evidence>
<comment type="caution">
    <text evidence="2">The sequence shown here is derived from an EMBL/GenBank/DDBJ whole genome shotgun (WGS) entry which is preliminary data.</text>
</comment>
<protein>
    <submittedName>
        <fullName evidence="2">Uncharacterized protein</fullName>
    </submittedName>
</protein>
<feature type="transmembrane region" description="Helical" evidence="1">
    <location>
        <begin position="12"/>
        <end position="38"/>
    </location>
</feature>
<dbReference type="AlphaFoldDB" id="A0A0E2LMZ2"/>
<gene>
    <name evidence="2" type="ORF">HMPREF1555_02324</name>
</gene>
<evidence type="ECO:0000313" key="3">
    <source>
        <dbReference type="Proteomes" id="UP000016630"/>
    </source>
</evidence>
<keyword evidence="1" id="KW-1133">Transmembrane helix</keyword>
<keyword evidence="1" id="KW-0472">Membrane</keyword>
<name>A0A0E2LMZ2_PORGN</name>
<sequence length="41" mass="4587">MRNACCFKKKLYICSVINHWLAGITTCHLFAAGIFVSLPQS</sequence>
<organism evidence="2 3">
    <name type="scientific">Porphyromonas gingivalis F0570</name>
    <dbReference type="NCBI Taxonomy" id="1227271"/>
    <lineage>
        <taxon>Bacteria</taxon>
        <taxon>Pseudomonadati</taxon>
        <taxon>Bacteroidota</taxon>
        <taxon>Bacteroidia</taxon>
        <taxon>Bacteroidales</taxon>
        <taxon>Porphyromonadaceae</taxon>
        <taxon>Porphyromonas</taxon>
    </lineage>
</organism>
<accession>A0A0E2LMZ2</accession>